<dbReference type="EMBL" id="KZ851874">
    <property type="protein sequence ID" value="RDK37077.1"/>
    <property type="molecule type" value="Genomic_DNA"/>
</dbReference>
<gene>
    <name evidence="1" type="ORF">M752DRAFT_108077</name>
</gene>
<sequence length="59" mass="6060">MCDLAKALRPASVQKRVAYLPGATQIATFPVADCVGVLTPGKAEFLLGDSLGTGPTDLN</sequence>
<proteinExistence type="predicted"/>
<dbReference type="Proteomes" id="UP000254937">
    <property type="component" value="Unassembled WGS sequence"/>
</dbReference>
<evidence type="ECO:0000313" key="1">
    <source>
        <dbReference type="EMBL" id="RDK37077.1"/>
    </source>
</evidence>
<protein>
    <submittedName>
        <fullName evidence="1">Uncharacterized protein</fullName>
    </submittedName>
</protein>
<accession>A0A370P5U2</accession>
<evidence type="ECO:0000313" key="2">
    <source>
        <dbReference type="Proteomes" id="UP000254937"/>
    </source>
</evidence>
<keyword evidence="2" id="KW-1185">Reference proteome</keyword>
<organism evidence="1 2">
    <name type="scientific">Aspergillus phoenicis ATCC 13157</name>
    <dbReference type="NCBI Taxonomy" id="1353007"/>
    <lineage>
        <taxon>Eukaryota</taxon>
        <taxon>Fungi</taxon>
        <taxon>Dikarya</taxon>
        <taxon>Ascomycota</taxon>
        <taxon>Pezizomycotina</taxon>
        <taxon>Eurotiomycetes</taxon>
        <taxon>Eurotiomycetidae</taxon>
        <taxon>Eurotiales</taxon>
        <taxon>Aspergillaceae</taxon>
        <taxon>Aspergillus</taxon>
    </lineage>
</organism>
<dbReference type="AlphaFoldDB" id="A0A370P5U2"/>
<reference evidence="1 2" key="1">
    <citation type="submission" date="2018-07" db="EMBL/GenBank/DDBJ databases">
        <title>Section-level genome sequencing of Aspergillus section Nigri to investigate inter- and intra-species variation.</title>
        <authorList>
            <consortium name="DOE Joint Genome Institute"/>
            <person name="Vesth T.C."/>
            <person name="Nybo J.L."/>
            <person name="Theobald S."/>
            <person name="Frisvad J.C."/>
            <person name="Larsen T.O."/>
            <person name="Nielsen K.F."/>
            <person name="Hoof J.B."/>
            <person name="Brandl J."/>
            <person name="Salamov A."/>
            <person name="Riley R."/>
            <person name="Gladden J.M."/>
            <person name="Phatale P."/>
            <person name="Nielsen M.T."/>
            <person name="Lyhne E.K."/>
            <person name="Kogle M.E."/>
            <person name="Strasser K."/>
            <person name="McDonnell E."/>
            <person name="Barry K."/>
            <person name="Clum A."/>
            <person name="Chen C."/>
            <person name="Nolan M."/>
            <person name="Sandor L."/>
            <person name="Kuo A."/>
            <person name="Lipzen A."/>
            <person name="Hainaut M."/>
            <person name="Drula E."/>
            <person name="Tsang A."/>
            <person name="Magnuson J.K."/>
            <person name="Henrissat B."/>
            <person name="Wiebenga A."/>
            <person name="Simmons B.A."/>
            <person name="Makela M.R."/>
            <person name="De vries R.P."/>
            <person name="Grigoriev I.V."/>
            <person name="Mortensen U.H."/>
            <person name="Baker S.E."/>
            <person name="Andersen M.R."/>
        </authorList>
    </citation>
    <scope>NUCLEOTIDE SEQUENCE [LARGE SCALE GENOMIC DNA]</scope>
    <source>
        <strain evidence="1 2">ATCC 13157</strain>
    </source>
</reference>
<name>A0A370P5U2_ASPPH</name>